<evidence type="ECO:0000259" key="2">
    <source>
        <dbReference type="Pfam" id="PF00535"/>
    </source>
</evidence>
<feature type="transmembrane region" description="Helical" evidence="1">
    <location>
        <begin position="296"/>
        <end position="320"/>
    </location>
</feature>
<dbReference type="Pfam" id="PF00535">
    <property type="entry name" value="Glycos_transf_2"/>
    <property type="match status" value="1"/>
</dbReference>
<evidence type="ECO:0000256" key="1">
    <source>
        <dbReference type="SAM" id="Phobius"/>
    </source>
</evidence>
<organism evidence="3 4">
    <name type="scientific">Nonlabens xylanidelens</name>
    <dbReference type="NCBI Taxonomy" id="191564"/>
    <lineage>
        <taxon>Bacteria</taxon>
        <taxon>Pseudomonadati</taxon>
        <taxon>Bacteroidota</taxon>
        <taxon>Flavobacteriia</taxon>
        <taxon>Flavobacteriales</taxon>
        <taxon>Flavobacteriaceae</taxon>
        <taxon>Nonlabens</taxon>
    </lineage>
</organism>
<proteinExistence type="predicted"/>
<dbReference type="GO" id="GO:0016758">
    <property type="term" value="F:hexosyltransferase activity"/>
    <property type="evidence" value="ECO:0007669"/>
    <property type="project" value="UniProtKB-ARBA"/>
</dbReference>
<keyword evidence="1" id="KW-0812">Transmembrane</keyword>
<name>A0A2S6IL71_9FLAO</name>
<keyword evidence="1" id="KW-0472">Membrane</keyword>
<keyword evidence="1" id="KW-1133">Transmembrane helix</keyword>
<dbReference type="PANTHER" id="PTHR22916:SF64">
    <property type="entry name" value="TRANSFERASE, PUTATIVE-RELATED"/>
    <property type="match status" value="1"/>
</dbReference>
<dbReference type="InterPro" id="IPR029044">
    <property type="entry name" value="Nucleotide-diphossugar_trans"/>
</dbReference>
<dbReference type="AlphaFoldDB" id="A0A2S6IL71"/>
<feature type="domain" description="Glycosyltransferase 2-like" evidence="2">
    <location>
        <begin position="13"/>
        <end position="135"/>
    </location>
</feature>
<dbReference type="Gene3D" id="3.90.550.10">
    <property type="entry name" value="Spore Coat Polysaccharide Biosynthesis Protein SpsA, Chain A"/>
    <property type="match status" value="1"/>
</dbReference>
<sequence length="339" mass="38498">MTIFDIVNVINYSIIIPVFNRPDEIEKLLDSISVLNFDNEFEVVIVEDGSTLSSESVCSRFRESVNINYIFKPNSGPGDSRNYGMHHAIGNYFLVLDSDCILPEDYLQNVDRYLRQNYVDCFGGPDAAHATFTDLQKSINYSMTSFLTTGGIRGGGEQLGKFQPRSFNMGISKKAFIATGGFGKIHPGEDPDLSIRLWNKGFKTVLIKDAYVYHERRISWKLFYKQVNKFGKVRVILNKWHPETRKITYWFPTLFSLFFIVSLILSTLGYGFPILLYLIYVLAIFIHAGIKNGLKVGLGATVAAMIQLLGYGTGFLHSWLKIKLLGQDEKKAFPKLFFK</sequence>
<dbReference type="EMBL" id="PTJE01000003">
    <property type="protein sequence ID" value="PPK94959.1"/>
    <property type="molecule type" value="Genomic_DNA"/>
</dbReference>
<keyword evidence="4" id="KW-1185">Reference proteome</keyword>
<feature type="transmembrane region" description="Helical" evidence="1">
    <location>
        <begin position="247"/>
        <end position="265"/>
    </location>
</feature>
<dbReference type="InterPro" id="IPR001173">
    <property type="entry name" value="Glyco_trans_2-like"/>
</dbReference>
<gene>
    <name evidence="3" type="ORF">LY01_01712</name>
</gene>
<evidence type="ECO:0000313" key="3">
    <source>
        <dbReference type="EMBL" id="PPK94959.1"/>
    </source>
</evidence>
<keyword evidence="3" id="KW-0808">Transferase</keyword>
<comment type="caution">
    <text evidence="3">The sequence shown here is derived from an EMBL/GenBank/DDBJ whole genome shotgun (WGS) entry which is preliminary data.</text>
</comment>
<accession>A0A2S6IL71</accession>
<dbReference type="Proteomes" id="UP000239002">
    <property type="component" value="Unassembled WGS sequence"/>
</dbReference>
<reference evidence="3 4" key="1">
    <citation type="submission" date="2018-02" db="EMBL/GenBank/DDBJ databases">
        <title>Genomic Encyclopedia of Archaeal and Bacterial Type Strains, Phase II (KMG-II): from individual species to whole genera.</title>
        <authorList>
            <person name="Goeker M."/>
        </authorList>
    </citation>
    <scope>NUCLEOTIDE SEQUENCE [LARGE SCALE GENOMIC DNA]</scope>
    <source>
        <strain evidence="3 4">DSM 16809</strain>
    </source>
</reference>
<evidence type="ECO:0000313" key="4">
    <source>
        <dbReference type="Proteomes" id="UP000239002"/>
    </source>
</evidence>
<dbReference type="PANTHER" id="PTHR22916">
    <property type="entry name" value="GLYCOSYLTRANSFERASE"/>
    <property type="match status" value="1"/>
</dbReference>
<protein>
    <submittedName>
        <fullName evidence="3">GT2 family glycosyltransferase</fullName>
    </submittedName>
</protein>
<dbReference type="SUPFAM" id="SSF53448">
    <property type="entry name" value="Nucleotide-diphospho-sugar transferases"/>
    <property type="match status" value="1"/>
</dbReference>